<feature type="transmembrane region" description="Helical" evidence="1">
    <location>
        <begin position="29"/>
        <end position="46"/>
    </location>
</feature>
<dbReference type="RefSeq" id="WP_272655641.1">
    <property type="nucleotide sequence ID" value="NZ_CP085083.1"/>
</dbReference>
<gene>
    <name evidence="2" type="ORF">LF296_04725</name>
</gene>
<evidence type="ECO:0000256" key="1">
    <source>
        <dbReference type="SAM" id="Phobius"/>
    </source>
</evidence>
<reference evidence="2" key="2">
    <citation type="submission" date="2023-02" db="EMBL/GenBank/DDBJ databases">
        <authorList>
            <person name="Huang Y."/>
            <person name="Zhang Y."/>
            <person name="Zhang T."/>
            <person name="Wang J."/>
        </authorList>
    </citation>
    <scope>NUCLEOTIDE SEQUENCE</scope>
    <source>
        <strain evidence="2">KJ-1</strain>
    </source>
</reference>
<evidence type="ECO:0000313" key="2">
    <source>
        <dbReference type="EMBL" id="WDZ52090.1"/>
    </source>
</evidence>
<keyword evidence="1" id="KW-0812">Transmembrane</keyword>
<dbReference type="Proteomes" id="UP001199528">
    <property type="component" value="Chromosome"/>
</dbReference>
<accession>A0AAJ6P648</accession>
<sequence>MTDQNTSVIENAPVNHHLADLTIISLKKFIFLSVISLGLYELWWIFKAWRFLAIKDNLNIMPAARAIFSIFFLYSLFKRIREYAKEKGYAQDFSPGWMYVGYLVFALLLARLPDPYWLISSLSFIFLVPAFLALNDAKRQSHEFNVVIQEKFNTAQIIVIIIGSIFWILLLMGLFLNIE</sequence>
<keyword evidence="1" id="KW-1133">Transmembrane helix</keyword>
<feature type="transmembrane region" description="Helical" evidence="1">
    <location>
        <begin position="89"/>
        <end position="110"/>
    </location>
</feature>
<dbReference type="AlphaFoldDB" id="A0AAJ6P648"/>
<proteinExistence type="predicted"/>
<organism evidence="2 3">
    <name type="scientific">Acinetobacter vivianii</name>
    <dbReference type="NCBI Taxonomy" id="1776742"/>
    <lineage>
        <taxon>Bacteria</taxon>
        <taxon>Pseudomonadati</taxon>
        <taxon>Pseudomonadota</taxon>
        <taxon>Gammaproteobacteria</taxon>
        <taxon>Moraxellales</taxon>
        <taxon>Moraxellaceae</taxon>
        <taxon>Acinetobacter</taxon>
    </lineage>
</organism>
<dbReference type="EMBL" id="CP085083">
    <property type="protein sequence ID" value="WDZ52090.1"/>
    <property type="molecule type" value="Genomic_DNA"/>
</dbReference>
<feature type="transmembrane region" description="Helical" evidence="1">
    <location>
        <begin position="155"/>
        <end position="176"/>
    </location>
</feature>
<name>A0AAJ6P648_9GAMM</name>
<feature type="transmembrane region" description="Helical" evidence="1">
    <location>
        <begin position="58"/>
        <end position="77"/>
    </location>
</feature>
<feature type="transmembrane region" description="Helical" evidence="1">
    <location>
        <begin position="116"/>
        <end position="134"/>
    </location>
</feature>
<reference evidence="2" key="1">
    <citation type="journal article" date="2022" name="Front Environ Sci">
        <title>Complete genome sequence analysis of a novel alkane-degrading bacterial strain, Acinetobacter vivianii KJ-1, and its diesel degradation ability.</title>
        <authorList>
            <person name="Zhang Y."/>
            <person name="Song F."/>
            <person name="Wang J."/>
            <person name="Zhao Q."/>
            <person name="Zheng L."/>
            <person name="Wang Z."/>
            <person name="Zhang X."/>
            <person name="Gao Y."/>
            <person name="Chen G."/>
            <person name="Huang Y."/>
        </authorList>
    </citation>
    <scope>NUCLEOTIDE SEQUENCE</scope>
    <source>
        <strain evidence="2">KJ-1</strain>
    </source>
</reference>
<dbReference type="KEGG" id="aviv:LF296_04725"/>
<evidence type="ECO:0008006" key="4">
    <source>
        <dbReference type="Google" id="ProtNLM"/>
    </source>
</evidence>
<protein>
    <recommendedName>
        <fullName evidence="4">DUF4234 domain-containing protein</fullName>
    </recommendedName>
</protein>
<keyword evidence="1" id="KW-0472">Membrane</keyword>
<evidence type="ECO:0000313" key="3">
    <source>
        <dbReference type="Proteomes" id="UP001199528"/>
    </source>
</evidence>